<keyword evidence="2" id="KW-1185">Reference proteome</keyword>
<proteinExistence type="predicted"/>
<comment type="caution">
    <text evidence="1">The sequence shown here is derived from an EMBL/GenBank/DDBJ whole genome shotgun (WGS) entry which is preliminary data.</text>
</comment>
<dbReference type="AlphaFoldDB" id="A0A212C575"/>
<reference evidence="1 2" key="1">
    <citation type="journal article" date="2018" name="Mol. Genet. Genomics">
        <title>The red deer Cervus elaphus genome CerEla1.0: sequencing, annotating, genes, and chromosomes.</title>
        <authorList>
            <person name="Bana N.A."/>
            <person name="Nyiri A."/>
            <person name="Nagy J."/>
            <person name="Frank K."/>
            <person name="Nagy T."/>
            <person name="Steger V."/>
            <person name="Schiller M."/>
            <person name="Lakatos P."/>
            <person name="Sugar L."/>
            <person name="Horn P."/>
            <person name="Barta E."/>
            <person name="Orosz L."/>
        </authorList>
    </citation>
    <scope>NUCLEOTIDE SEQUENCE [LARGE SCALE GENOMIC DNA]</scope>
    <source>
        <strain evidence="1">Hungarian</strain>
    </source>
</reference>
<dbReference type="GO" id="GO:0031410">
    <property type="term" value="C:cytoplasmic vesicle"/>
    <property type="evidence" value="ECO:0007669"/>
    <property type="project" value="TreeGrafter"/>
</dbReference>
<organism evidence="1 2">
    <name type="scientific">Cervus elaphus hippelaphus</name>
    <name type="common">European red deer</name>
    <dbReference type="NCBI Taxonomy" id="46360"/>
    <lineage>
        <taxon>Eukaryota</taxon>
        <taxon>Metazoa</taxon>
        <taxon>Chordata</taxon>
        <taxon>Craniata</taxon>
        <taxon>Vertebrata</taxon>
        <taxon>Euteleostomi</taxon>
        <taxon>Mammalia</taxon>
        <taxon>Eutheria</taxon>
        <taxon>Laurasiatheria</taxon>
        <taxon>Artiodactyla</taxon>
        <taxon>Ruminantia</taxon>
        <taxon>Pecora</taxon>
        <taxon>Cervidae</taxon>
        <taxon>Cervinae</taxon>
        <taxon>Cervus</taxon>
    </lineage>
</organism>
<dbReference type="GO" id="GO:0031267">
    <property type="term" value="F:small GTPase binding"/>
    <property type="evidence" value="ECO:0007669"/>
    <property type="project" value="TreeGrafter"/>
</dbReference>
<evidence type="ECO:0000313" key="1">
    <source>
        <dbReference type="EMBL" id="OWK01044.1"/>
    </source>
</evidence>
<name>A0A212C575_CEREH</name>
<dbReference type="GO" id="GO:0016197">
    <property type="term" value="P:endosomal transport"/>
    <property type="evidence" value="ECO:0007669"/>
    <property type="project" value="TreeGrafter"/>
</dbReference>
<gene>
    <name evidence="1" type="ORF">Celaphus_00018242</name>
</gene>
<protein>
    <submittedName>
        <fullName evidence="1">Uncharacterized protein</fullName>
    </submittedName>
</protein>
<dbReference type="EMBL" id="MKHE01000029">
    <property type="protein sequence ID" value="OWK01044.1"/>
    <property type="molecule type" value="Genomic_DNA"/>
</dbReference>
<dbReference type="PANTHER" id="PTHR46089:SF1">
    <property type="entry name" value="ALS2 C-TERMINAL-LIKE PROTEIN"/>
    <property type="match status" value="1"/>
</dbReference>
<dbReference type="GO" id="GO:0005085">
    <property type="term" value="F:guanyl-nucleotide exchange factor activity"/>
    <property type="evidence" value="ECO:0007669"/>
    <property type="project" value="TreeGrafter"/>
</dbReference>
<sequence length="125" mass="14150">MCSPEEAALLRLEGVFSDTLTRINSLVLQPLLEAGLLCMEMIFHLSQGPARASSCFLEAPEASDPWGRECLQLLQQLQRSSRQLWDVTEESLRSLRERLRRPEAVGLESLLLLHSADRVLQVHLE</sequence>
<dbReference type="InterPro" id="IPR051984">
    <property type="entry name" value="Alsin"/>
</dbReference>
<dbReference type="PANTHER" id="PTHR46089">
    <property type="entry name" value="ALSIN HOMOLOG"/>
    <property type="match status" value="1"/>
</dbReference>
<evidence type="ECO:0000313" key="2">
    <source>
        <dbReference type="Proteomes" id="UP000242450"/>
    </source>
</evidence>
<dbReference type="OrthoDB" id="48314at2759"/>
<dbReference type="Proteomes" id="UP000242450">
    <property type="component" value="Chromosome 29"/>
</dbReference>
<accession>A0A212C575</accession>